<gene>
    <name evidence="1" type="ORF">HPB49_011535</name>
</gene>
<dbReference type="EMBL" id="CM023470">
    <property type="protein sequence ID" value="KAH7979837.1"/>
    <property type="molecule type" value="Genomic_DNA"/>
</dbReference>
<name>A0ACB8DZG5_DERSI</name>
<keyword evidence="2" id="KW-1185">Reference proteome</keyword>
<comment type="caution">
    <text evidence="1">The sequence shown here is derived from an EMBL/GenBank/DDBJ whole genome shotgun (WGS) entry which is preliminary data.</text>
</comment>
<evidence type="ECO:0000313" key="1">
    <source>
        <dbReference type="EMBL" id="KAH7979837.1"/>
    </source>
</evidence>
<dbReference type="Proteomes" id="UP000821865">
    <property type="component" value="Chromosome 1"/>
</dbReference>
<protein>
    <submittedName>
        <fullName evidence="1">Uncharacterized protein</fullName>
    </submittedName>
</protein>
<proteinExistence type="predicted"/>
<evidence type="ECO:0000313" key="2">
    <source>
        <dbReference type="Proteomes" id="UP000821865"/>
    </source>
</evidence>
<sequence>MKQNENQTFDELVTDLQKQAEECDFGEKKDQLTGDQIAAGIAIAGDAALRERLFREWDLMLDRIITTCKAAKISEKHITEP</sequence>
<accession>A0ACB8DZG5</accession>
<reference evidence="1" key="1">
    <citation type="submission" date="2020-05" db="EMBL/GenBank/DDBJ databases">
        <title>Large-scale comparative analyses of tick genomes elucidate their genetic diversity and vector capacities.</title>
        <authorList>
            <person name="Jia N."/>
            <person name="Wang J."/>
            <person name="Shi W."/>
            <person name="Du L."/>
            <person name="Sun Y."/>
            <person name="Zhan W."/>
            <person name="Jiang J."/>
            <person name="Wang Q."/>
            <person name="Zhang B."/>
            <person name="Ji P."/>
            <person name="Sakyi L.B."/>
            <person name="Cui X."/>
            <person name="Yuan T."/>
            <person name="Jiang B."/>
            <person name="Yang W."/>
            <person name="Lam T.T.-Y."/>
            <person name="Chang Q."/>
            <person name="Ding S."/>
            <person name="Wang X."/>
            <person name="Zhu J."/>
            <person name="Ruan X."/>
            <person name="Zhao L."/>
            <person name="Wei J."/>
            <person name="Que T."/>
            <person name="Du C."/>
            <person name="Cheng J."/>
            <person name="Dai P."/>
            <person name="Han X."/>
            <person name="Huang E."/>
            <person name="Gao Y."/>
            <person name="Liu J."/>
            <person name="Shao H."/>
            <person name="Ye R."/>
            <person name="Li L."/>
            <person name="Wei W."/>
            <person name="Wang X."/>
            <person name="Wang C."/>
            <person name="Yang T."/>
            <person name="Huo Q."/>
            <person name="Li W."/>
            <person name="Guo W."/>
            <person name="Chen H."/>
            <person name="Zhou L."/>
            <person name="Ni X."/>
            <person name="Tian J."/>
            <person name="Zhou Y."/>
            <person name="Sheng Y."/>
            <person name="Liu T."/>
            <person name="Pan Y."/>
            <person name="Xia L."/>
            <person name="Li J."/>
            <person name="Zhao F."/>
            <person name="Cao W."/>
        </authorList>
    </citation>
    <scope>NUCLEOTIDE SEQUENCE</scope>
    <source>
        <strain evidence="1">Dsil-2018</strain>
    </source>
</reference>
<organism evidence="1 2">
    <name type="scientific">Dermacentor silvarum</name>
    <name type="common">Tick</name>
    <dbReference type="NCBI Taxonomy" id="543639"/>
    <lineage>
        <taxon>Eukaryota</taxon>
        <taxon>Metazoa</taxon>
        <taxon>Ecdysozoa</taxon>
        <taxon>Arthropoda</taxon>
        <taxon>Chelicerata</taxon>
        <taxon>Arachnida</taxon>
        <taxon>Acari</taxon>
        <taxon>Parasitiformes</taxon>
        <taxon>Ixodida</taxon>
        <taxon>Ixodoidea</taxon>
        <taxon>Ixodidae</taxon>
        <taxon>Rhipicephalinae</taxon>
        <taxon>Dermacentor</taxon>
    </lineage>
</organism>